<dbReference type="RefSeq" id="WP_149731620.1">
    <property type="nucleotide sequence ID" value="NZ_FMXB01000006.1"/>
</dbReference>
<protein>
    <submittedName>
        <fullName evidence="1">Uncharacterized protein</fullName>
    </submittedName>
</protein>
<dbReference type="OrthoDB" id="377284at2157"/>
<name>A0A1G5VZE5_9EURY</name>
<evidence type="ECO:0000313" key="1">
    <source>
        <dbReference type="EMBL" id="SDA51242.1"/>
    </source>
</evidence>
<proteinExistence type="predicted"/>
<organism evidence="1 2">
    <name type="scientific">Methanobrevibacter millerae</name>
    <dbReference type="NCBI Taxonomy" id="230361"/>
    <lineage>
        <taxon>Archaea</taxon>
        <taxon>Methanobacteriati</taxon>
        <taxon>Methanobacteriota</taxon>
        <taxon>Methanomada group</taxon>
        <taxon>Methanobacteria</taxon>
        <taxon>Methanobacteriales</taxon>
        <taxon>Methanobacteriaceae</taxon>
        <taxon>Methanobrevibacter</taxon>
    </lineage>
</organism>
<dbReference type="EMBL" id="FMXB01000006">
    <property type="protein sequence ID" value="SDA51242.1"/>
    <property type="molecule type" value="Genomic_DNA"/>
</dbReference>
<accession>A0A1G5VZE5</accession>
<reference evidence="1 2" key="1">
    <citation type="submission" date="2016-10" db="EMBL/GenBank/DDBJ databases">
        <authorList>
            <person name="Varghese N."/>
            <person name="Submissions S."/>
        </authorList>
    </citation>
    <scope>NUCLEOTIDE SEQUENCE [LARGE SCALE GENOMIC DNA]</scope>
    <source>
        <strain evidence="1 2">DSM 16643</strain>
    </source>
</reference>
<evidence type="ECO:0000313" key="2">
    <source>
        <dbReference type="Proteomes" id="UP000323439"/>
    </source>
</evidence>
<sequence>MKRLFLFLIIFILISQASAVEIRGIDFEIPDSYLGGELKSYGYIFNNESTFSILCIDFLTDSGYAKIASESSFRENVTVGSHEAVHCVNDRNVSRIFYSIGNSIFSISWNSSEITPEIEKLISDSPQSNLTVSQFHSKLDNEMAEYLIEKEFEDEVIFPGDNGWDDFDRDYIWDLLY</sequence>
<dbReference type="Proteomes" id="UP000323439">
    <property type="component" value="Unassembled WGS sequence"/>
</dbReference>
<dbReference type="AlphaFoldDB" id="A0A1G5VZE5"/>
<gene>
    <name evidence="1" type="ORF">SAMN02910315_01049</name>
</gene>
<keyword evidence="2" id="KW-1185">Reference proteome</keyword>